<accession>A0AA88D1M2</accession>
<proteinExistence type="predicted"/>
<dbReference type="PANTHER" id="PTHR48196:SF1">
    <property type="entry name" value="DUF630 DOMAIN-CONTAINING PROTEIN"/>
    <property type="match status" value="1"/>
</dbReference>
<sequence>MQKKKEVKEAAVVTMKFGDEQSDLLDQYERLSFEVHLNLAMQLGRSLSSPGAMFLAPASPFLVPNTPPTPPPPLLSQVRQGRHRRQTGLKKVLWKLLLGVPMIIVRSRGKKKEENYGGNDTDLYMYDIIANAVDDI</sequence>
<reference evidence="1" key="1">
    <citation type="submission" date="2023-07" db="EMBL/GenBank/DDBJ databases">
        <title>draft genome sequence of fig (Ficus carica).</title>
        <authorList>
            <person name="Takahashi T."/>
            <person name="Nishimura K."/>
        </authorList>
    </citation>
    <scope>NUCLEOTIDE SEQUENCE</scope>
</reference>
<dbReference type="AlphaFoldDB" id="A0AA88D1M2"/>
<dbReference type="Proteomes" id="UP001187192">
    <property type="component" value="Unassembled WGS sequence"/>
</dbReference>
<keyword evidence="2" id="KW-1185">Reference proteome</keyword>
<protein>
    <submittedName>
        <fullName evidence="1">Uncharacterized protein</fullName>
    </submittedName>
</protein>
<evidence type="ECO:0000313" key="1">
    <source>
        <dbReference type="EMBL" id="GMN40585.1"/>
    </source>
</evidence>
<gene>
    <name evidence="1" type="ORF">TIFTF001_009808</name>
</gene>
<name>A0AA88D1M2_FICCA</name>
<dbReference type="PANTHER" id="PTHR48196">
    <property type="entry name" value="DUF630 DOMAIN-CONTAINING PROTEIN"/>
    <property type="match status" value="1"/>
</dbReference>
<evidence type="ECO:0000313" key="2">
    <source>
        <dbReference type="Proteomes" id="UP001187192"/>
    </source>
</evidence>
<comment type="caution">
    <text evidence="1">The sequence shown here is derived from an EMBL/GenBank/DDBJ whole genome shotgun (WGS) entry which is preliminary data.</text>
</comment>
<organism evidence="1 2">
    <name type="scientific">Ficus carica</name>
    <name type="common">Common fig</name>
    <dbReference type="NCBI Taxonomy" id="3494"/>
    <lineage>
        <taxon>Eukaryota</taxon>
        <taxon>Viridiplantae</taxon>
        <taxon>Streptophyta</taxon>
        <taxon>Embryophyta</taxon>
        <taxon>Tracheophyta</taxon>
        <taxon>Spermatophyta</taxon>
        <taxon>Magnoliopsida</taxon>
        <taxon>eudicotyledons</taxon>
        <taxon>Gunneridae</taxon>
        <taxon>Pentapetalae</taxon>
        <taxon>rosids</taxon>
        <taxon>fabids</taxon>
        <taxon>Rosales</taxon>
        <taxon>Moraceae</taxon>
        <taxon>Ficeae</taxon>
        <taxon>Ficus</taxon>
    </lineage>
</organism>
<dbReference type="EMBL" id="BTGU01000011">
    <property type="protein sequence ID" value="GMN40585.1"/>
    <property type="molecule type" value="Genomic_DNA"/>
</dbReference>